<keyword evidence="2 11" id="KW-0813">Transport</keyword>
<evidence type="ECO:0000256" key="8">
    <source>
        <dbReference type="ARBA" id="ARBA00023077"/>
    </source>
</evidence>
<dbReference type="Proteomes" id="UP000651057">
    <property type="component" value="Unassembled WGS sequence"/>
</dbReference>
<comment type="similarity">
    <text evidence="11 12">Belongs to the TonB-dependent receptor family.</text>
</comment>
<dbReference type="AlphaFoldDB" id="A0A937A002"/>
<accession>A0A937A002</accession>
<dbReference type="RefSeq" id="WP_201920219.1">
    <property type="nucleotide sequence ID" value="NZ_BAABAX010000003.1"/>
</dbReference>
<feature type="domain" description="TonB-dependent receptor-like beta-barrel" evidence="13">
    <location>
        <begin position="201"/>
        <end position="647"/>
    </location>
</feature>
<sequence>MKNTYFIVVLLFSFYNYAQIDSIPLEEVIINDISIPQPQKYAAEAVAIISAEEISRGNALELSPILNRVPGVFMQSGTLNTNRITIRGIGARNLFGTASIRAYYGDIPLTDGNGESTIEDLELGSLSRIEIHKGPSSSSYGVGLGGAILLQPEYTPISNAGGSLSSTFGSYGFQRILAKASIGKEKSNFNVLYSNNHSNGYRDNNEYDRNTITLTSDFDLGEKNSFSILGSYIALKAGIPSSLSSDDFNETPRQAAFTWGRAQSFEDVDYGILGLTWKYNSDQKASLITSVFSSFKNNYEPRPFNILEEKSNSFGIRSRILGKHTLAKKELNWTLGGELFVDEYNGKTFDNLYEDFAPGTGSVSGDLLSNLDEQRYYYNFFTEANYNFTKKLRLNLGIHLNQTSFEIKDQFFSDSEDNSGSFDFNLILSPKLGINYELNHNFILFGNIAHGFSTPTTSETLLPDGVFNPDIKPEIGWNYEIGTRYQLINNKLFGSISLYTLRVRDLLVSRRTIEDNFFAINAGKTIHNGIEAEINYSIITSTSYQLNSYINTSIYQYTFDEFVDLDNDFSGNDLTGVPSDVINLGVDLIAEKGVYGNINFQTVGKIPANDANAVFSDSYTLLHGKIGFKNNIGDHFSYNLYIGANNILDTRYTAQLQINARGFGGNAPRYFYPGLPFNIYGGININYRL</sequence>
<dbReference type="PANTHER" id="PTHR32552:SF81">
    <property type="entry name" value="TONB-DEPENDENT OUTER MEMBRANE RECEPTOR"/>
    <property type="match status" value="1"/>
</dbReference>
<keyword evidence="6" id="KW-0408">Iron</keyword>
<gene>
    <name evidence="15" type="ORF">JJQ60_12300</name>
</gene>
<dbReference type="Gene3D" id="2.40.170.20">
    <property type="entry name" value="TonB-dependent receptor, beta-barrel domain"/>
    <property type="match status" value="1"/>
</dbReference>
<evidence type="ECO:0000313" key="15">
    <source>
        <dbReference type="EMBL" id="MBL0684301.1"/>
    </source>
</evidence>
<evidence type="ECO:0000313" key="16">
    <source>
        <dbReference type="Proteomes" id="UP000651057"/>
    </source>
</evidence>
<keyword evidence="10 11" id="KW-0998">Cell outer membrane</keyword>
<dbReference type="InterPro" id="IPR039426">
    <property type="entry name" value="TonB-dep_rcpt-like"/>
</dbReference>
<keyword evidence="4" id="KW-0410">Iron transport</keyword>
<evidence type="ECO:0000256" key="10">
    <source>
        <dbReference type="ARBA" id="ARBA00023237"/>
    </source>
</evidence>
<dbReference type="InterPro" id="IPR012910">
    <property type="entry name" value="Plug_dom"/>
</dbReference>
<comment type="subcellular location">
    <subcellularLocation>
        <location evidence="1 11">Cell outer membrane</location>
        <topology evidence="1 11">Multi-pass membrane protein</topology>
    </subcellularLocation>
</comment>
<evidence type="ECO:0000256" key="4">
    <source>
        <dbReference type="ARBA" id="ARBA00022496"/>
    </source>
</evidence>
<keyword evidence="3 11" id="KW-1134">Transmembrane beta strand</keyword>
<evidence type="ECO:0000256" key="1">
    <source>
        <dbReference type="ARBA" id="ARBA00004571"/>
    </source>
</evidence>
<feature type="domain" description="TonB-dependent receptor plug" evidence="14">
    <location>
        <begin position="41"/>
        <end position="146"/>
    </location>
</feature>
<dbReference type="PROSITE" id="PS52016">
    <property type="entry name" value="TONB_DEPENDENT_REC_3"/>
    <property type="match status" value="1"/>
</dbReference>
<evidence type="ECO:0000259" key="14">
    <source>
        <dbReference type="Pfam" id="PF07715"/>
    </source>
</evidence>
<dbReference type="GO" id="GO:0009279">
    <property type="term" value="C:cell outer membrane"/>
    <property type="evidence" value="ECO:0007669"/>
    <property type="project" value="UniProtKB-SubCell"/>
</dbReference>
<evidence type="ECO:0000256" key="3">
    <source>
        <dbReference type="ARBA" id="ARBA00022452"/>
    </source>
</evidence>
<keyword evidence="16" id="KW-1185">Reference proteome</keyword>
<keyword evidence="9 11" id="KW-0472">Membrane</keyword>
<protein>
    <submittedName>
        <fullName evidence="15">TonB-dependent receptor</fullName>
    </submittedName>
</protein>
<dbReference type="PANTHER" id="PTHR32552">
    <property type="entry name" value="FERRICHROME IRON RECEPTOR-RELATED"/>
    <property type="match status" value="1"/>
</dbReference>
<keyword evidence="15" id="KW-0675">Receptor</keyword>
<evidence type="ECO:0000256" key="12">
    <source>
        <dbReference type="RuleBase" id="RU003357"/>
    </source>
</evidence>
<name>A0A937A002_9FLAO</name>
<organism evidence="15 16">
    <name type="scientific">Aquimarina mytili</name>
    <dbReference type="NCBI Taxonomy" id="874423"/>
    <lineage>
        <taxon>Bacteria</taxon>
        <taxon>Pseudomonadati</taxon>
        <taxon>Bacteroidota</taxon>
        <taxon>Flavobacteriia</taxon>
        <taxon>Flavobacteriales</taxon>
        <taxon>Flavobacteriaceae</taxon>
        <taxon>Aquimarina</taxon>
    </lineage>
</organism>
<comment type="caution">
    <text evidence="15">The sequence shown here is derived from an EMBL/GenBank/DDBJ whole genome shotgun (WGS) entry which is preliminary data.</text>
</comment>
<keyword evidence="7" id="KW-0406">Ion transport</keyword>
<keyword evidence="8 12" id="KW-0798">TonB box</keyword>
<evidence type="ECO:0000256" key="11">
    <source>
        <dbReference type="PROSITE-ProRule" id="PRU01360"/>
    </source>
</evidence>
<dbReference type="SUPFAM" id="SSF56935">
    <property type="entry name" value="Porins"/>
    <property type="match status" value="1"/>
</dbReference>
<dbReference type="InterPro" id="IPR037066">
    <property type="entry name" value="Plug_dom_sf"/>
</dbReference>
<evidence type="ECO:0000256" key="7">
    <source>
        <dbReference type="ARBA" id="ARBA00023065"/>
    </source>
</evidence>
<dbReference type="EMBL" id="JAERQJ010000004">
    <property type="protein sequence ID" value="MBL0684301.1"/>
    <property type="molecule type" value="Genomic_DNA"/>
</dbReference>
<dbReference type="Gene3D" id="2.170.130.10">
    <property type="entry name" value="TonB-dependent receptor, plug domain"/>
    <property type="match status" value="1"/>
</dbReference>
<keyword evidence="5 11" id="KW-0812">Transmembrane</keyword>
<evidence type="ECO:0000256" key="6">
    <source>
        <dbReference type="ARBA" id="ARBA00023004"/>
    </source>
</evidence>
<dbReference type="InterPro" id="IPR000531">
    <property type="entry name" value="Beta-barrel_TonB"/>
</dbReference>
<reference evidence="15" key="1">
    <citation type="submission" date="2021-01" db="EMBL/GenBank/DDBJ databases">
        <authorList>
            <person name="Zhong Y.L."/>
        </authorList>
    </citation>
    <scope>NUCLEOTIDE SEQUENCE</scope>
    <source>
        <strain evidence="15">KCTC 23302</strain>
    </source>
</reference>
<dbReference type="Pfam" id="PF07715">
    <property type="entry name" value="Plug"/>
    <property type="match status" value="1"/>
</dbReference>
<dbReference type="Pfam" id="PF00593">
    <property type="entry name" value="TonB_dep_Rec_b-barrel"/>
    <property type="match status" value="1"/>
</dbReference>
<dbReference type="InterPro" id="IPR036942">
    <property type="entry name" value="Beta-barrel_TonB_sf"/>
</dbReference>
<evidence type="ECO:0000259" key="13">
    <source>
        <dbReference type="Pfam" id="PF00593"/>
    </source>
</evidence>
<evidence type="ECO:0000256" key="9">
    <source>
        <dbReference type="ARBA" id="ARBA00023136"/>
    </source>
</evidence>
<proteinExistence type="inferred from homology"/>
<evidence type="ECO:0000256" key="5">
    <source>
        <dbReference type="ARBA" id="ARBA00022692"/>
    </source>
</evidence>
<evidence type="ECO:0000256" key="2">
    <source>
        <dbReference type="ARBA" id="ARBA00022448"/>
    </source>
</evidence>
<dbReference type="GO" id="GO:0006826">
    <property type="term" value="P:iron ion transport"/>
    <property type="evidence" value="ECO:0007669"/>
    <property type="project" value="UniProtKB-KW"/>
</dbReference>